<evidence type="ECO:0000313" key="1">
    <source>
        <dbReference type="Proteomes" id="UP000887580"/>
    </source>
</evidence>
<evidence type="ECO:0000313" key="2">
    <source>
        <dbReference type="WBParaSite" id="PS1159_v2.g11542.t1"/>
    </source>
</evidence>
<reference evidence="2" key="1">
    <citation type="submission" date="2022-11" db="UniProtKB">
        <authorList>
            <consortium name="WormBaseParasite"/>
        </authorList>
    </citation>
    <scope>IDENTIFICATION</scope>
</reference>
<organism evidence="1 2">
    <name type="scientific">Panagrolaimus sp. PS1159</name>
    <dbReference type="NCBI Taxonomy" id="55785"/>
    <lineage>
        <taxon>Eukaryota</taxon>
        <taxon>Metazoa</taxon>
        <taxon>Ecdysozoa</taxon>
        <taxon>Nematoda</taxon>
        <taxon>Chromadorea</taxon>
        <taxon>Rhabditida</taxon>
        <taxon>Tylenchina</taxon>
        <taxon>Panagrolaimomorpha</taxon>
        <taxon>Panagrolaimoidea</taxon>
        <taxon>Panagrolaimidae</taxon>
        <taxon>Panagrolaimus</taxon>
    </lineage>
</organism>
<accession>A0AC35EWR4</accession>
<dbReference type="WBParaSite" id="PS1159_v2.g11542.t1">
    <property type="protein sequence ID" value="PS1159_v2.g11542.t1"/>
    <property type="gene ID" value="PS1159_v2.g11542"/>
</dbReference>
<proteinExistence type="predicted"/>
<name>A0AC35EWR4_9BILA</name>
<dbReference type="Proteomes" id="UP000887580">
    <property type="component" value="Unplaced"/>
</dbReference>
<protein>
    <submittedName>
        <fullName evidence="2">DNA-directed RNA polymerase</fullName>
    </submittedName>
</protein>
<sequence>MCSLVIKRFLHPKLVKHSRLPLRNFSTAAALREEEQPKTRKTKKEKDGPEEWEKSIIKKLSSEHRMRDQDSKLLLNERKHMANCVNYILTGNIKKLFGTAINDANLMKLNPNLVFYDEHFAVVLKYAKTLLNQPFKSREPKNWEEILYFVTSFLSRVTPNNDVTAIGFLSTLNSVEEFKKKHEDFLKMDRIDKLLWNVRKTAKDLPAKFNLNRSQLLFRTSEINEHLHPKEAAAPSNKLKDSYDPKMELVKSLREPSSSPNYNSPFVLKQRTKMDYVRDFELQLNSEMGGFMKVDNFTRLNKTAKSMEDYIKEWQWKERIEKRLSEQAKILQDSFLKQCLSSADYGKCAEIILNVVHAALSEGQGHMSVGIFQLEMAHAVLHHLHNNFLKQINVSPGTITREVFFDFLEYFCNHKLAQDYSIRQWWNICCNSQNVDSTLTLPCGDFKFFNRKKLGETLCNIVMEECTYAYKNRFGRAFQYGNVSLESESTILTENRTKPVKMILIQSDFKRMIKAIEFNYLFFPNQLLPFRVPPRPWIDKGKNGPFYLYSSKIVRTSEFSKDVDACKEFDKRLTSNEMARPVFDALNDLGSTPWIINGEMLDLLTEVFTMCNDKTQEELLSKLSVPLHAGTFHIPEFTDVFGVTANATNVTTEEWREFYRERSTVAKNRNEMNSLWAWLRYRVALARHFRNDILFFPHNMDFRGRVYPISPHLNHMGDDINRCVLKFAKGKRLGERGLYWLKLHVVNITGLLNKKPISERIQYYNDHLEDILDSANNPLNGRRWWLESDDPWQTLAACKELRDALKLENPEDFISHLPIHQDGSCNGLQHYAALGRDLEGALEVNLCPTEKPADIYSTVAAQVEKRRIADENDEASENHKIALELRTVLPEPVPRKVVKQTVMTTVYGVTEYGAKHQIKKQLKALGKDDENVMEYAKYLTKCTFSSLHEAFKVSMDIKDWLVAVADVCYRLKKPVEWTTPLGMPVMQPYLRIASKLDKVVLIPVKSKQKNAFPPNFVHSLDSTHMMLTTLHCRRHGITFAAIHDCFWTHASTVDTMNKICREQFIEMYNQPLIENLAQEMREKCLPPTLLKKMDEKEAEKIMKELTPSFKFGELDISQVKDSVYFFN</sequence>